<keyword evidence="2" id="KW-1133">Transmembrane helix</keyword>
<proteinExistence type="predicted"/>
<feature type="compositionally biased region" description="Basic and acidic residues" evidence="1">
    <location>
        <begin position="78"/>
        <end position="91"/>
    </location>
</feature>
<dbReference type="KEGG" id="roz:CBI38_31890"/>
<feature type="transmembrane region" description="Helical" evidence="2">
    <location>
        <begin position="23"/>
        <end position="45"/>
    </location>
</feature>
<feature type="transmembrane region" description="Helical" evidence="2">
    <location>
        <begin position="134"/>
        <end position="155"/>
    </location>
</feature>
<feature type="transmembrane region" description="Helical" evidence="2">
    <location>
        <begin position="175"/>
        <end position="196"/>
    </location>
</feature>
<keyword evidence="4" id="KW-1185">Reference proteome</keyword>
<feature type="region of interest" description="Disordered" evidence="1">
    <location>
        <begin position="65"/>
        <end position="92"/>
    </location>
</feature>
<evidence type="ECO:0000313" key="4">
    <source>
        <dbReference type="Proteomes" id="UP000245711"/>
    </source>
</evidence>
<dbReference type="AlphaFoldDB" id="A0A2S2C5I0"/>
<reference evidence="3 4" key="1">
    <citation type="submission" date="2017-05" db="EMBL/GenBank/DDBJ databases">
        <title>Isolation of Rhodococcus sp. S2-17 biodegrading of BP-3.</title>
        <authorList>
            <person name="Lee Y."/>
            <person name="Kim K.H."/>
            <person name="Chun B.H."/>
            <person name="Jung H.S."/>
            <person name="Jeon C.O."/>
        </authorList>
    </citation>
    <scope>NUCLEOTIDE SEQUENCE [LARGE SCALE GENOMIC DNA]</scope>
    <source>
        <strain evidence="3 4">S2-17</strain>
        <plasmid evidence="4">prb98</plasmid>
    </source>
</reference>
<keyword evidence="3" id="KW-0614">Plasmid</keyword>
<protein>
    <recommendedName>
        <fullName evidence="5">Cobalt transporter CbtA</fullName>
    </recommendedName>
</protein>
<evidence type="ECO:0000256" key="2">
    <source>
        <dbReference type="SAM" id="Phobius"/>
    </source>
</evidence>
<feature type="transmembrane region" description="Helical" evidence="2">
    <location>
        <begin position="208"/>
        <end position="229"/>
    </location>
</feature>
<dbReference type="Proteomes" id="UP000245711">
    <property type="component" value="Plasmid pRB98"/>
</dbReference>
<gene>
    <name evidence="3" type="ORF">CBI38_31890</name>
</gene>
<evidence type="ECO:0000313" key="3">
    <source>
        <dbReference type="EMBL" id="AWK76125.1"/>
    </source>
</evidence>
<name>A0A2S2C5I0_9NOCA</name>
<keyword evidence="2" id="KW-0472">Membrane</keyword>
<evidence type="ECO:0008006" key="5">
    <source>
        <dbReference type="Google" id="ProtNLM"/>
    </source>
</evidence>
<dbReference type="RefSeq" id="WP_109335607.1">
    <property type="nucleotide sequence ID" value="NZ_CP021355.1"/>
</dbReference>
<geneLocation type="plasmid" evidence="4">
    <name>prb98</name>
</geneLocation>
<feature type="transmembrane region" description="Helical" evidence="2">
    <location>
        <begin position="102"/>
        <end position="122"/>
    </location>
</feature>
<dbReference type="Pfam" id="PF09490">
    <property type="entry name" value="CbtA"/>
    <property type="match status" value="1"/>
</dbReference>
<sequence>MSLTAQPQQHIGTTRLQGTFYQLLARGLVAGLLAGLLAGAVAFLAGEQHIEAAIAIEQAEQSSTRHDAAVAAETEADNPQHESAQHSHEEGEALVSRDGQRIGLFLATALGGGALGALYAAFISVARTRSQLSGVTLSLITAGCGWLAIEAVPFLKYPANPPAVGDPETIDQRTLLWLAAVVVGFAAVAAAAVAYRRLGSSGMDSVRAAGAAAVFAIIVAAGYLLLPAVNEVGSDFPASLLWDFRISSALTQATLWLALGVIFAGLSEYATRSPVQRLRRT</sequence>
<dbReference type="OrthoDB" id="6851830at2"/>
<accession>A0A2S2C5I0</accession>
<keyword evidence="2" id="KW-0812">Transmembrane</keyword>
<evidence type="ECO:0000256" key="1">
    <source>
        <dbReference type="SAM" id="MobiDB-lite"/>
    </source>
</evidence>
<feature type="transmembrane region" description="Helical" evidence="2">
    <location>
        <begin position="249"/>
        <end position="270"/>
    </location>
</feature>
<dbReference type="InterPro" id="IPR012666">
    <property type="entry name" value="CbtA_put"/>
</dbReference>
<dbReference type="EMBL" id="CP021355">
    <property type="protein sequence ID" value="AWK76125.1"/>
    <property type="molecule type" value="Genomic_DNA"/>
</dbReference>
<organism evidence="3 4">
    <name type="scientific">Rhodococcus oxybenzonivorans</name>
    <dbReference type="NCBI Taxonomy" id="1990687"/>
    <lineage>
        <taxon>Bacteria</taxon>
        <taxon>Bacillati</taxon>
        <taxon>Actinomycetota</taxon>
        <taxon>Actinomycetes</taxon>
        <taxon>Mycobacteriales</taxon>
        <taxon>Nocardiaceae</taxon>
        <taxon>Rhodococcus</taxon>
    </lineage>
</organism>